<keyword evidence="10" id="KW-1185">Reference proteome</keyword>
<protein>
    <submittedName>
        <fullName evidence="9">Putative MFS transporter</fullName>
    </submittedName>
</protein>
<evidence type="ECO:0000256" key="2">
    <source>
        <dbReference type="ARBA" id="ARBA00022448"/>
    </source>
</evidence>
<evidence type="ECO:0000256" key="4">
    <source>
        <dbReference type="ARBA" id="ARBA00022989"/>
    </source>
</evidence>
<dbReference type="PANTHER" id="PTHR23506:SF29">
    <property type="entry name" value="TRANSPORTER, PUTATIVE (AFU_ORTHOLOGUE AFUA_2G10530)-RELATED"/>
    <property type="match status" value="1"/>
</dbReference>
<keyword evidence="2" id="KW-0813">Transport</keyword>
<evidence type="ECO:0000256" key="1">
    <source>
        <dbReference type="ARBA" id="ARBA00004141"/>
    </source>
</evidence>
<feature type="transmembrane region" description="Helical" evidence="7">
    <location>
        <begin position="219"/>
        <end position="241"/>
    </location>
</feature>
<keyword evidence="5 7" id="KW-0472">Membrane</keyword>
<keyword evidence="3 7" id="KW-0812">Transmembrane</keyword>
<evidence type="ECO:0000313" key="10">
    <source>
        <dbReference type="Proteomes" id="UP000234585"/>
    </source>
</evidence>
<dbReference type="Pfam" id="PF07690">
    <property type="entry name" value="MFS_1"/>
    <property type="match status" value="1"/>
</dbReference>
<comment type="subcellular location">
    <subcellularLocation>
        <location evidence="1">Membrane</location>
        <topology evidence="1">Multi-pass membrane protein</topology>
    </subcellularLocation>
</comment>
<dbReference type="Proteomes" id="UP000234585">
    <property type="component" value="Unassembled WGS sequence"/>
</dbReference>
<dbReference type="Gene3D" id="1.20.1720.10">
    <property type="entry name" value="Multidrug resistance protein D"/>
    <property type="match status" value="1"/>
</dbReference>
<dbReference type="GO" id="GO:0022857">
    <property type="term" value="F:transmembrane transporter activity"/>
    <property type="evidence" value="ECO:0007669"/>
    <property type="project" value="InterPro"/>
</dbReference>
<feature type="region of interest" description="Disordered" evidence="6">
    <location>
        <begin position="182"/>
        <end position="202"/>
    </location>
</feature>
<keyword evidence="4 7" id="KW-1133">Transmembrane helix</keyword>
<evidence type="ECO:0000259" key="8">
    <source>
        <dbReference type="PROSITE" id="PS50850"/>
    </source>
</evidence>
<gene>
    <name evidence="9" type="ORF">BDW47DRAFT_120865</name>
</gene>
<dbReference type="PANTHER" id="PTHR23506">
    <property type="entry name" value="GH10249P"/>
    <property type="match status" value="1"/>
</dbReference>
<dbReference type="STRING" id="41067.A0A2I2EZN1"/>
<dbReference type="Gene3D" id="1.20.1250.20">
    <property type="entry name" value="MFS general substrate transporter like domains"/>
    <property type="match status" value="1"/>
</dbReference>
<feature type="transmembrane region" description="Helical" evidence="7">
    <location>
        <begin position="50"/>
        <end position="69"/>
    </location>
</feature>
<dbReference type="PROSITE" id="PS50850">
    <property type="entry name" value="MFS"/>
    <property type="match status" value="1"/>
</dbReference>
<evidence type="ECO:0000256" key="7">
    <source>
        <dbReference type="SAM" id="Phobius"/>
    </source>
</evidence>
<dbReference type="OrthoDB" id="5086884at2759"/>
<dbReference type="InterPro" id="IPR011701">
    <property type="entry name" value="MFS"/>
</dbReference>
<dbReference type="AlphaFoldDB" id="A0A2I2EZN1"/>
<feature type="transmembrane region" description="Helical" evidence="7">
    <location>
        <begin position="247"/>
        <end position="268"/>
    </location>
</feature>
<feature type="transmembrane region" description="Helical" evidence="7">
    <location>
        <begin position="17"/>
        <end position="38"/>
    </location>
</feature>
<evidence type="ECO:0000256" key="3">
    <source>
        <dbReference type="ARBA" id="ARBA00022692"/>
    </source>
</evidence>
<dbReference type="GeneID" id="36522700"/>
<dbReference type="InterPro" id="IPR050930">
    <property type="entry name" value="MFS_Vesicular_Transporter"/>
</dbReference>
<organism evidence="9 10">
    <name type="scientific">Aspergillus candidus</name>
    <dbReference type="NCBI Taxonomy" id="41067"/>
    <lineage>
        <taxon>Eukaryota</taxon>
        <taxon>Fungi</taxon>
        <taxon>Dikarya</taxon>
        <taxon>Ascomycota</taxon>
        <taxon>Pezizomycotina</taxon>
        <taxon>Eurotiomycetes</taxon>
        <taxon>Eurotiomycetidae</taxon>
        <taxon>Eurotiales</taxon>
        <taxon>Aspergillaceae</taxon>
        <taxon>Aspergillus</taxon>
        <taxon>Aspergillus subgen. Circumdati</taxon>
    </lineage>
</organism>
<proteinExistence type="predicted"/>
<dbReference type="SUPFAM" id="SSF103473">
    <property type="entry name" value="MFS general substrate transporter"/>
    <property type="match status" value="1"/>
</dbReference>
<feature type="transmembrane region" description="Helical" evidence="7">
    <location>
        <begin position="377"/>
        <end position="396"/>
    </location>
</feature>
<accession>A0A2I2EZN1</accession>
<feature type="domain" description="Major facilitator superfamily (MFS) profile" evidence="8">
    <location>
        <begin position="1"/>
        <end position="400"/>
    </location>
</feature>
<dbReference type="InterPro" id="IPR020846">
    <property type="entry name" value="MFS_dom"/>
</dbReference>
<feature type="transmembrane region" description="Helical" evidence="7">
    <location>
        <begin position="298"/>
        <end position="319"/>
    </location>
</feature>
<reference evidence="9 10" key="1">
    <citation type="submission" date="2017-12" db="EMBL/GenBank/DDBJ databases">
        <authorList>
            <consortium name="DOE Joint Genome Institute"/>
            <person name="Haridas S."/>
            <person name="Kjaerbolling I."/>
            <person name="Vesth T.C."/>
            <person name="Frisvad J.C."/>
            <person name="Nybo J.L."/>
            <person name="Theobald S."/>
            <person name="Kuo A."/>
            <person name="Bowyer P."/>
            <person name="Matsuda Y."/>
            <person name="Mondo S."/>
            <person name="Lyhne E.K."/>
            <person name="Kogle M.E."/>
            <person name="Clum A."/>
            <person name="Lipzen A."/>
            <person name="Salamov A."/>
            <person name="Ngan C.Y."/>
            <person name="Daum C."/>
            <person name="Chiniquy J."/>
            <person name="Barry K."/>
            <person name="LaButti K."/>
            <person name="Simmons B.A."/>
            <person name="Magnuson J.K."/>
            <person name="Mortensen U.H."/>
            <person name="Larsen T.O."/>
            <person name="Grigoriev I.V."/>
            <person name="Baker S.E."/>
            <person name="Andersen M.R."/>
            <person name="Nordberg H.P."/>
            <person name="Cantor M.N."/>
            <person name="Hua S.X."/>
        </authorList>
    </citation>
    <scope>NUCLEOTIDE SEQUENCE [LARGE SCALE GENOMIC DNA]</scope>
    <source>
        <strain evidence="9 10">CBS 102.13</strain>
    </source>
</reference>
<name>A0A2I2EZN1_ASPCN</name>
<evidence type="ECO:0000313" key="9">
    <source>
        <dbReference type="EMBL" id="PLB33824.1"/>
    </source>
</evidence>
<dbReference type="EMBL" id="KZ559193">
    <property type="protein sequence ID" value="PLB33824.1"/>
    <property type="molecule type" value="Genomic_DNA"/>
</dbReference>
<sequence length="414" mass="43882">MPSALVARAGVSPDQQVFWTSILLICETATAFAVCPIFGIWIDSSANRKVPYLVGLIWLAAAMAFFTAARSTTMYIVGRILQGLASAIVDVAGLALLRDNVGKDRLGEALGYAETGRMVGLMAGPPLGGLVNRSGGYYALCILGFVIVAVDTVMRLAVEGEEGREQSAIHMQEGVVAAGVEENDRKSTTTVSKTHAEPEPQEGKKVSFAGLKLLKQPRVIITLWALGIDGLVLGACDATLPTYVERLFGWDAFAAGLLFLAMAAPSLLEPLFGRLCDRFGVRIMAVVGFTLYTPTLKVLLAALLALCGLSICVALPALYMESQIVVEKMEEQSPGIFGKQGAVSQAFALQTMANYAGLSVGPIIGENLLSRYGWKPMAWTLGALSGVTILPVFYLGHTSLRGEEQTGGEQTGAS</sequence>
<evidence type="ECO:0000256" key="5">
    <source>
        <dbReference type="ARBA" id="ARBA00023136"/>
    </source>
</evidence>
<dbReference type="InterPro" id="IPR036259">
    <property type="entry name" value="MFS_trans_sf"/>
</dbReference>
<dbReference type="RefSeq" id="XP_024667836.1">
    <property type="nucleotide sequence ID" value="XM_024815540.1"/>
</dbReference>
<evidence type="ECO:0000256" key="6">
    <source>
        <dbReference type="SAM" id="MobiDB-lite"/>
    </source>
</evidence>
<feature type="transmembrane region" description="Helical" evidence="7">
    <location>
        <begin position="75"/>
        <end position="97"/>
    </location>
</feature>
<dbReference type="GO" id="GO:0016020">
    <property type="term" value="C:membrane"/>
    <property type="evidence" value="ECO:0007669"/>
    <property type="project" value="UniProtKB-SubCell"/>
</dbReference>
<feature type="transmembrane region" description="Helical" evidence="7">
    <location>
        <begin position="137"/>
        <end position="158"/>
    </location>
</feature>